<dbReference type="EMBL" id="UYRS01018596">
    <property type="protein sequence ID" value="VDK38110.1"/>
    <property type="molecule type" value="Genomic_DNA"/>
</dbReference>
<dbReference type="GO" id="GO:0016491">
    <property type="term" value="F:oxidoreductase activity"/>
    <property type="evidence" value="ECO:0007669"/>
    <property type="project" value="InterPro"/>
</dbReference>
<evidence type="ECO:0000256" key="1">
    <source>
        <dbReference type="PIRSR" id="PIRSR000097-2"/>
    </source>
</evidence>
<dbReference type="InterPro" id="IPR020471">
    <property type="entry name" value="AKR"/>
</dbReference>
<feature type="domain" description="NADP-dependent oxidoreductase" evidence="3">
    <location>
        <begin position="42"/>
        <end position="273"/>
    </location>
</feature>
<keyword evidence="5" id="KW-1185">Reference proteome</keyword>
<feature type="site" description="Lowers pKa of active site Tyr" evidence="2">
    <location>
        <position position="91"/>
    </location>
</feature>
<evidence type="ECO:0000259" key="3">
    <source>
        <dbReference type="Pfam" id="PF00248"/>
    </source>
</evidence>
<dbReference type="WBParaSite" id="TASK_0000726901-mRNA-1">
    <property type="protein sequence ID" value="TASK_0000726901-mRNA-1"/>
    <property type="gene ID" value="TASK_0000726901"/>
</dbReference>
<dbReference type="CDD" id="cd19071">
    <property type="entry name" value="AKR_AKR1-5-like"/>
    <property type="match status" value="1"/>
</dbReference>
<dbReference type="Gene3D" id="3.20.20.100">
    <property type="entry name" value="NADP-dependent oxidoreductase domain"/>
    <property type="match status" value="1"/>
</dbReference>
<dbReference type="PROSITE" id="PS00062">
    <property type="entry name" value="ALDOKETO_REDUCTASE_2"/>
    <property type="match status" value="1"/>
</dbReference>
<evidence type="ECO:0000313" key="5">
    <source>
        <dbReference type="Proteomes" id="UP000282613"/>
    </source>
</evidence>
<dbReference type="InterPro" id="IPR036812">
    <property type="entry name" value="NAD(P)_OxRdtase_dom_sf"/>
</dbReference>
<accession>A0A0R3W9V6</accession>
<gene>
    <name evidence="4" type="ORF">TASK_LOCUS7270</name>
</gene>
<sequence>MPVARKFAPLNNGFRIPIVGFDAAKVCLSYGYLFQLQTFDLEKTLLCAVDSGYRHFHCASDNENQRAVGSVLEMKLSSTALKRTDFFISAKISITQKETQNVRISLEEALSSLRLSYLDLYLLHNPFTFSEMEQLVDAGLVKSIGLSNFSKDQIDRLTKFCNIKPVLLQAEAAIITLNQELMEYAHSFGIQVMVHDISLSPSTLQTAFLENDALVKMARSRMKTPSQLLIRRAIQRDLIILCYTTDPQRIRSNINVFDFELSPDEVAKLNAIEEAAKEECCNK</sequence>
<protein>
    <submittedName>
        <fullName evidence="6">Aldo_ket_red domain-containing protein</fullName>
    </submittedName>
</protein>
<dbReference type="SUPFAM" id="SSF51430">
    <property type="entry name" value="NAD(P)-linked oxidoreductase"/>
    <property type="match status" value="1"/>
</dbReference>
<dbReference type="PIRSF" id="PIRSF000097">
    <property type="entry name" value="AKR"/>
    <property type="match status" value="1"/>
</dbReference>
<dbReference type="InterPro" id="IPR018170">
    <property type="entry name" value="Aldo/ket_reductase_CS"/>
</dbReference>
<dbReference type="Pfam" id="PF00248">
    <property type="entry name" value="Aldo_ket_red"/>
    <property type="match status" value="1"/>
</dbReference>
<organism evidence="6">
    <name type="scientific">Taenia asiatica</name>
    <name type="common">Asian tapeworm</name>
    <dbReference type="NCBI Taxonomy" id="60517"/>
    <lineage>
        <taxon>Eukaryota</taxon>
        <taxon>Metazoa</taxon>
        <taxon>Spiralia</taxon>
        <taxon>Lophotrochozoa</taxon>
        <taxon>Platyhelminthes</taxon>
        <taxon>Cestoda</taxon>
        <taxon>Eucestoda</taxon>
        <taxon>Cyclophyllidea</taxon>
        <taxon>Taeniidae</taxon>
        <taxon>Taenia</taxon>
    </lineage>
</organism>
<dbReference type="STRING" id="60517.A0A0R3W9V6"/>
<dbReference type="PRINTS" id="PR00069">
    <property type="entry name" value="ALDKETRDTASE"/>
</dbReference>
<dbReference type="OrthoDB" id="6259562at2759"/>
<feature type="binding site" evidence="1">
    <location>
        <position position="124"/>
    </location>
    <ligand>
        <name>substrate</name>
    </ligand>
</feature>
<dbReference type="AlphaFoldDB" id="A0A0R3W9V6"/>
<dbReference type="Proteomes" id="UP000282613">
    <property type="component" value="Unassembled WGS sequence"/>
</dbReference>
<dbReference type="InterPro" id="IPR023210">
    <property type="entry name" value="NADP_OxRdtase_dom"/>
</dbReference>
<dbReference type="PANTHER" id="PTHR11732">
    <property type="entry name" value="ALDO/KETO REDUCTASE"/>
    <property type="match status" value="1"/>
</dbReference>
<proteinExistence type="predicted"/>
<reference evidence="6" key="1">
    <citation type="submission" date="2017-02" db="UniProtKB">
        <authorList>
            <consortium name="WormBaseParasite"/>
        </authorList>
    </citation>
    <scope>IDENTIFICATION</scope>
</reference>
<reference evidence="4 5" key="2">
    <citation type="submission" date="2018-11" db="EMBL/GenBank/DDBJ databases">
        <authorList>
            <consortium name="Pathogen Informatics"/>
        </authorList>
    </citation>
    <scope>NUCLEOTIDE SEQUENCE [LARGE SCALE GENOMIC DNA]</scope>
</reference>
<evidence type="ECO:0000313" key="6">
    <source>
        <dbReference type="WBParaSite" id="TASK_0000726901-mRNA-1"/>
    </source>
</evidence>
<evidence type="ECO:0000313" key="4">
    <source>
        <dbReference type="EMBL" id="VDK38110.1"/>
    </source>
</evidence>
<evidence type="ECO:0000256" key="2">
    <source>
        <dbReference type="PIRSR" id="PIRSR000097-3"/>
    </source>
</evidence>
<name>A0A0R3W9V6_TAEAS</name>